<dbReference type="InterPro" id="IPR000847">
    <property type="entry name" value="LysR_HTH_N"/>
</dbReference>
<evidence type="ECO:0000256" key="2">
    <source>
        <dbReference type="ARBA" id="ARBA00023015"/>
    </source>
</evidence>
<dbReference type="InterPro" id="IPR036390">
    <property type="entry name" value="WH_DNA-bd_sf"/>
</dbReference>
<evidence type="ECO:0000313" key="7">
    <source>
        <dbReference type="Proteomes" id="UP000094197"/>
    </source>
</evidence>
<accession>A0A1D7UYW7</accession>
<proteinExistence type="inferred from homology"/>
<dbReference type="PANTHER" id="PTHR30126:SF40">
    <property type="entry name" value="HTH-TYPE TRANSCRIPTIONAL REGULATOR GLTR"/>
    <property type="match status" value="1"/>
</dbReference>
<gene>
    <name evidence="6" type="ORF">A0128_13390</name>
</gene>
<dbReference type="InterPro" id="IPR036388">
    <property type="entry name" value="WH-like_DNA-bd_sf"/>
</dbReference>
<dbReference type="PANTHER" id="PTHR30126">
    <property type="entry name" value="HTH-TYPE TRANSCRIPTIONAL REGULATOR"/>
    <property type="match status" value="1"/>
</dbReference>
<dbReference type="EMBL" id="CP015217">
    <property type="protein sequence ID" value="AOP34754.1"/>
    <property type="molecule type" value="Genomic_DNA"/>
</dbReference>
<dbReference type="SUPFAM" id="SSF53850">
    <property type="entry name" value="Periplasmic binding protein-like II"/>
    <property type="match status" value="1"/>
</dbReference>
<dbReference type="Gene3D" id="3.40.190.290">
    <property type="match status" value="1"/>
</dbReference>
<dbReference type="Proteomes" id="UP000094197">
    <property type="component" value="Chromosome 1"/>
</dbReference>
<dbReference type="PROSITE" id="PS50931">
    <property type="entry name" value="HTH_LYSR"/>
    <property type="match status" value="1"/>
</dbReference>
<evidence type="ECO:0000313" key="6">
    <source>
        <dbReference type="EMBL" id="AOP34754.1"/>
    </source>
</evidence>
<evidence type="ECO:0000256" key="3">
    <source>
        <dbReference type="ARBA" id="ARBA00023125"/>
    </source>
</evidence>
<dbReference type="InterPro" id="IPR005119">
    <property type="entry name" value="LysR_subst-bd"/>
</dbReference>
<keyword evidence="2" id="KW-0805">Transcription regulation</keyword>
<dbReference type="Pfam" id="PF00126">
    <property type="entry name" value="HTH_1"/>
    <property type="match status" value="1"/>
</dbReference>
<keyword evidence="7" id="KW-1185">Reference proteome</keyword>
<name>A0A1D7UYW7_9LEPT</name>
<dbReference type="OrthoDB" id="8479357at2"/>
<dbReference type="GO" id="GO:0000976">
    <property type="term" value="F:transcription cis-regulatory region binding"/>
    <property type="evidence" value="ECO:0007669"/>
    <property type="project" value="TreeGrafter"/>
</dbReference>
<dbReference type="RefSeq" id="WP_069607977.1">
    <property type="nucleotide sequence ID" value="NZ_CP015217.1"/>
</dbReference>
<sequence length="286" mass="32537">MDIPSLIIFREVVREGSFTRAAEKLHFVQSNVTARIQVLERELKANLFQRSKNGASLTAKGKILYDYCERILTLTEEAERALSESGTPEGPLEIGSGQTTASVRLPSILSKYHNKFPKVQLSLRQGNTDELVRAVLEKRLDGAFVYEGFSHSPFLETPAFTENLVIVAPSSMKRNEIISSWKQLSILTFKAGCTFRNRLDQWIQEQSLPPGKRIEFESLDAILSCVISGMGISLLPESYLNEKKQKKFLTILPLPSKLRRIRTVFIRNRELQPRSSLNEFVKMFEK</sequence>
<comment type="similarity">
    <text evidence="1">Belongs to the LysR transcriptional regulatory family.</text>
</comment>
<dbReference type="AlphaFoldDB" id="A0A1D7UYW7"/>
<dbReference type="KEGG" id="laj:A0128_13390"/>
<protein>
    <recommendedName>
        <fullName evidence="5">HTH lysR-type domain-containing protein</fullName>
    </recommendedName>
</protein>
<evidence type="ECO:0000259" key="5">
    <source>
        <dbReference type="PROSITE" id="PS50931"/>
    </source>
</evidence>
<evidence type="ECO:0000256" key="1">
    <source>
        <dbReference type="ARBA" id="ARBA00009437"/>
    </source>
</evidence>
<dbReference type="GO" id="GO:0003700">
    <property type="term" value="F:DNA-binding transcription factor activity"/>
    <property type="evidence" value="ECO:0007669"/>
    <property type="project" value="InterPro"/>
</dbReference>
<feature type="domain" description="HTH lysR-type" evidence="5">
    <location>
        <begin position="1"/>
        <end position="58"/>
    </location>
</feature>
<reference evidence="6 7" key="1">
    <citation type="submission" date="2016-04" db="EMBL/GenBank/DDBJ databases">
        <title>Complete genome seqeunce of Leptospira alstonii serovar Room22.</title>
        <authorList>
            <person name="Nally J.E."/>
            <person name="Bayles D.O."/>
            <person name="Hurley D."/>
            <person name="Fanning S."/>
            <person name="McMahon B.J."/>
            <person name="Arent Z."/>
        </authorList>
    </citation>
    <scope>NUCLEOTIDE SEQUENCE [LARGE SCALE GENOMIC DNA]</scope>
    <source>
        <strain evidence="6 7">GWTS #1</strain>
    </source>
</reference>
<dbReference type="SUPFAM" id="SSF46785">
    <property type="entry name" value="Winged helix' DNA-binding domain"/>
    <property type="match status" value="1"/>
</dbReference>
<dbReference type="PRINTS" id="PR00039">
    <property type="entry name" value="HTHLYSR"/>
</dbReference>
<keyword evidence="3" id="KW-0238">DNA-binding</keyword>
<evidence type="ECO:0000256" key="4">
    <source>
        <dbReference type="ARBA" id="ARBA00023163"/>
    </source>
</evidence>
<keyword evidence="4" id="KW-0804">Transcription</keyword>
<dbReference type="FunFam" id="1.10.10.10:FF:000001">
    <property type="entry name" value="LysR family transcriptional regulator"/>
    <property type="match status" value="1"/>
</dbReference>
<dbReference type="Pfam" id="PF03466">
    <property type="entry name" value="LysR_substrate"/>
    <property type="match status" value="1"/>
</dbReference>
<organism evidence="6 7">
    <name type="scientific">Leptospira tipperaryensis</name>
    <dbReference type="NCBI Taxonomy" id="2564040"/>
    <lineage>
        <taxon>Bacteria</taxon>
        <taxon>Pseudomonadati</taxon>
        <taxon>Spirochaetota</taxon>
        <taxon>Spirochaetia</taxon>
        <taxon>Leptospirales</taxon>
        <taxon>Leptospiraceae</taxon>
        <taxon>Leptospira</taxon>
    </lineage>
</organism>
<dbReference type="Gene3D" id="1.10.10.10">
    <property type="entry name" value="Winged helix-like DNA-binding domain superfamily/Winged helix DNA-binding domain"/>
    <property type="match status" value="1"/>
</dbReference>